<dbReference type="KEGG" id="spu:105437307"/>
<evidence type="ECO:0000259" key="5">
    <source>
        <dbReference type="PROSITE" id="PS50812"/>
    </source>
</evidence>
<dbReference type="GO" id="GO:0008270">
    <property type="term" value="F:zinc ion binding"/>
    <property type="evidence" value="ECO:0007669"/>
    <property type="project" value="UniProtKB-KW"/>
</dbReference>
<reference evidence="8" key="1">
    <citation type="submission" date="2015-02" db="EMBL/GenBank/DDBJ databases">
        <title>Genome sequencing for Strongylocentrotus purpuratus.</title>
        <authorList>
            <person name="Murali S."/>
            <person name="Liu Y."/>
            <person name="Vee V."/>
            <person name="English A."/>
            <person name="Wang M."/>
            <person name="Skinner E."/>
            <person name="Han Y."/>
            <person name="Muzny D.M."/>
            <person name="Worley K.C."/>
            <person name="Gibbs R.A."/>
        </authorList>
    </citation>
    <scope>NUCLEOTIDE SEQUENCE</scope>
</reference>
<feature type="compositionally biased region" description="Basic and acidic residues" evidence="4">
    <location>
        <begin position="367"/>
        <end position="538"/>
    </location>
</feature>
<organism evidence="7 8">
    <name type="scientific">Strongylocentrotus purpuratus</name>
    <name type="common">Purple sea urchin</name>
    <dbReference type="NCBI Taxonomy" id="7668"/>
    <lineage>
        <taxon>Eukaryota</taxon>
        <taxon>Metazoa</taxon>
        <taxon>Echinodermata</taxon>
        <taxon>Eleutherozoa</taxon>
        <taxon>Echinozoa</taxon>
        <taxon>Echinoidea</taxon>
        <taxon>Euechinoidea</taxon>
        <taxon>Echinacea</taxon>
        <taxon>Camarodonta</taxon>
        <taxon>Echinidea</taxon>
        <taxon>Strongylocentrotidae</taxon>
        <taxon>Strongylocentrotus</taxon>
    </lineage>
</organism>
<dbReference type="AlphaFoldDB" id="A0A7M7NY93"/>
<keyword evidence="2" id="KW-0863">Zinc-finger</keyword>
<dbReference type="SUPFAM" id="SSF63748">
    <property type="entry name" value="Tudor/PWWP/MBT"/>
    <property type="match status" value="1"/>
</dbReference>
<feature type="compositionally biased region" description="Basic and acidic residues" evidence="4">
    <location>
        <begin position="17"/>
        <end position="26"/>
    </location>
</feature>
<reference evidence="7" key="2">
    <citation type="submission" date="2021-01" db="UniProtKB">
        <authorList>
            <consortium name="EnsemblMetazoa"/>
        </authorList>
    </citation>
    <scope>IDENTIFICATION</scope>
</reference>
<evidence type="ECO:0000256" key="1">
    <source>
        <dbReference type="ARBA" id="ARBA00022723"/>
    </source>
</evidence>
<dbReference type="OMA" id="HAKFTEG"/>
<feature type="domain" description="CW-type" evidence="6">
    <location>
        <begin position="96"/>
        <end position="150"/>
    </location>
</feature>
<sequence>MAENELLSGIEEFLSPVKHEPSDREYTPPPRQKKQKVKRRPTHKAICPKNPSRRLIFSSQDEEEPSPPRHCNKKKRKMKRRKSRGSKKQKFTGRDVEVSGTWVQCTDKECMKWRFLSDITDPSHVPDVWTCEMNSDTSHNSCLLPEQDYSTLDFVHAKFTEGSLVWAKMQGFPWWPAMIEEDPDSELCLYPDPVTGYVTDYHVVFLDKKVTRCWVKVSNIQKYEDAACPGSMTLKGHDYSQKIKAAKEIADGAQKLPIKERIKTFGFSARFKGPWGEEKERTSDEGQHAEPPRKMKGPKPKERVIVGPKPKKRVIVDEDSSLPGSLLSHSDMDDILDEAEALLGEVQNIVMEVEDEVQESLLQEMEIGEKESPSRKREADDGKDGEPPAKERKGTSKKMEDKSSSKHKTGGGERSEKPSKEKQTSEMKLSKQLERIQKKKEEEMRKLELLEFEVREKIERREKEKQAKKDQKAKGKQEREEKKQREKGEEQERKDREKQEEKEKSKQEKKELKQKEKEAKKELKKKEKAEKKALKGDAGDVTEDVEKEDDAEKAARKEKKRLEKEERKRVKKETKAKRKEEKKKEGNDGKVADQKEKGAGKVKPSFQKAKKPVFSAPKRIAVEPAPALPEQPTPAEESSVSKEIGALIKEIVNETDQGSIVAFESPVSTTDVPAVTSTDLQVTRTSPAKSIKKQFKPKFSIKTKDGHSLSEANLPDCTTTAPPAPASGGGLDALDEETSVDISKILEVNTKQDCSETSEADPAKENNSDPLAFPLSQMTGKQLELLPKPEHQEDAGEHQKDASEHQTDTREHQTDTSEHQRDASDKHLTNAEEAPGQDSQLSQGPKIDDTIAEDTKLLKTLDPPDILECSPDPADWSEPDEPQTVPGQKRVMVATAAAANGNDSEDSEPFDMEE</sequence>
<feature type="domain" description="PWWP" evidence="5">
    <location>
        <begin position="161"/>
        <end position="226"/>
    </location>
</feature>
<feature type="compositionally biased region" description="Basic and acidic residues" evidence="4">
    <location>
        <begin position="846"/>
        <end position="859"/>
    </location>
</feature>
<dbReference type="InterPro" id="IPR042778">
    <property type="entry name" value="ZCWPW1/ZCWPW2"/>
</dbReference>
<evidence type="ECO:0000259" key="6">
    <source>
        <dbReference type="PROSITE" id="PS51050"/>
    </source>
</evidence>
<dbReference type="EnsemblMetazoa" id="XM_030987444">
    <property type="protein sequence ID" value="XP_030843304"/>
    <property type="gene ID" value="LOC105437307"/>
</dbReference>
<dbReference type="GO" id="GO:0005634">
    <property type="term" value="C:nucleus"/>
    <property type="evidence" value="ECO:0000318"/>
    <property type="project" value="GO_Central"/>
</dbReference>
<feature type="region of interest" description="Disordered" evidence="4">
    <location>
        <begin position="360"/>
        <end position="618"/>
    </location>
</feature>
<feature type="compositionally biased region" description="Basic residues" evidence="4">
    <location>
        <begin position="31"/>
        <end position="43"/>
    </location>
</feature>
<evidence type="ECO:0000256" key="3">
    <source>
        <dbReference type="ARBA" id="ARBA00022833"/>
    </source>
</evidence>
<evidence type="ECO:0008006" key="9">
    <source>
        <dbReference type="Google" id="ProtNLM"/>
    </source>
</evidence>
<proteinExistence type="predicted"/>
<feature type="region of interest" description="Disordered" evidence="4">
    <location>
        <begin position="1"/>
        <end position="93"/>
    </location>
</feature>
<name>A0A7M7NY93_STRPU</name>
<dbReference type="InterPro" id="IPR000313">
    <property type="entry name" value="PWWP_dom"/>
</dbReference>
<dbReference type="SMART" id="SM00293">
    <property type="entry name" value="PWWP"/>
    <property type="match status" value="1"/>
</dbReference>
<evidence type="ECO:0000313" key="8">
    <source>
        <dbReference type="Proteomes" id="UP000007110"/>
    </source>
</evidence>
<feature type="compositionally biased region" description="Basic and acidic residues" evidence="4">
    <location>
        <begin position="578"/>
        <end position="599"/>
    </location>
</feature>
<dbReference type="Pfam" id="PF00855">
    <property type="entry name" value="PWWP"/>
    <property type="match status" value="1"/>
</dbReference>
<feature type="compositionally biased region" description="Basic and acidic residues" evidence="4">
    <location>
        <begin position="787"/>
        <end position="830"/>
    </location>
</feature>
<dbReference type="PANTHER" id="PTHR15999">
    <property type="entry name" value="ZINC FINGER CW-TYPE PWWP DOMAIN PROTEIN 1"/>
    <property type="match status" value="1"/>
</dbReference>
<dbReference type="PANTHER" id="PTHR15999:SF2">
    <property type="entry name" value="ZINC FINGER CW-TYPE PWWP DOMAIN PROTEIN 1"/>
    <property type="match status" value="1"/>
</dbReference>
<dbReference type="RefSeq" id="XP_030843304.1">
    <property type="nucleotide sequence ID" value="XM_030987444.1"/>
</dbReference>
<dbReference type="Proteomes" id="UP000007110">
    <property type="component" value="Unassembled WGS sequence"/>
</dbReference>
<feature type="compositionally biased region" description="Acidic residues" evidence="4">
    <location>
        <begin position="540"/>
        <end position="549"/>
    </location>
</feature>
<feature type="compositionally biased region" description="Basic and acidic residues" evidence="4">
    <location>
        <begin position="275"/>
        <end position="304"/>
    </location>
</feature>
<accession>A0A7M7NY93</accession>
<keyword evidence="8" id="KW-1185">Reference proteome</keyword>
<feature type="region of interest" description="Disordered" evidence="4">
    <location>
        <begin position="274"/>
        <end position="326"/>
    </location>
</feature>
<keyword evidence="3" id="KW-0862">Zinc</keyword>
<keyword evidence="1" id="KW-0479">Metal-binding</keyword>
<dbReference type="Gene3D" id="2.30.30.140">
    <property type="match status" value="1"/>
</dbReference>
<evidence type="ECO:0000256" key="4">
    <source>
        <dbReference type="SAM" id="MobiDB-lite"/>
    </source>
</evidence>
<dbReference type="InParanoid" id="A0A7M7NY93"/>
<dbReference type="Gene3D" id="3.30.40.100">
    <property type="match status" value="1"/>
</dbReference>
<dbReference type="Pfam" id="PF07496">
    <property type="entry name" value="zf-CW"/>
    <property type="match status" value="1"/>
</dbReference>
<feature type="compositionally biased region" description="Basic and acidic residues" evidence="4">
    <location>
        <begin position="550"/>
        <end position="568"/>
    </location>
</feature>
<feature type="compositionally biased region" description="Basic residues" evidence="4">
    <location>
        <begin position="70"/>
        <end position="91"/>
    </location>
</feature>
<evidence type="ECO:0000256" key="2">
    <source>
        <dbReference type="ARBA" id="ARBA00022771"/>
    </source>
</evidence>
<feature type="region of interest" description="Disordered" evidence="4">
    <location>
        <begin position="702"/>
        <end position="888"/>
    </location>
</feature>
<protein>
    <recommendedName>
        <fullName evidence="9">Zinc finger CW-type PWWP domain protein 1-like</fullName>
    </recommendedName>
</protein>
<dbReference type="GeneID" id="105437307"/>
<dbReference type="OrthoDB" id="5964980at2759"/>
<evidence type="ECO:0000313" key="7">
    <source>
        <dbReference type="EnsemblMetazoa" id="XP_030843304"/>
    </source>
</evidence>
<dbReference type="PROSITE" id="PS50812">
    <property type="entry name" value="PWWP"/>
    <property type="match status" value="1"/>
</dbReference>
<dbReference type="InterPro" id="IPR011124">
    <property type="entry name" value="Znf_CW"/>
</dbReference>
<dbReference type="PROSITE" id="PS51050">
    <property type="entry name" value="ZF_CW"/>
    <property type="match status" value="1"/>
</dbReference>
<dbReference type="CDD" id="cd20145">
    <property type="entry name" value="PWWP_ZCWPW1"/>
    <property type="match status" value="1"/>
</dbReference>